<protein>
    <submittedName>
        <fullName evidence="1">Uncharacterized protein</fullName>
    </submittedName>
</protein>
<organism evidence="1 2">
    <name type="scientific">Eisenbergiella porci</name>
    <dbReference type="NCBI Taxonomy" id="2652274"/>
    <lineage>
        <taxon>Bacteria</taxon>
        <taxon>Bacillati</taxon>
        <taxon>Bacillota</taxon>
        <taxon>Clostridia</taxon>
        <taxon>Lachnospirales</taxon>
        <taxon>Lachnospiraceae</taxon>
        <taxon>Eisenbergiella</taxon>
    </lineage>
</organism>
<sequence>MTTKQIIENLTQWVSENICSKIELKVPDDYQDGGDYNLVNKNPEAFPLYVPAKDRLAPTAVAPIPSVCVQLMEGSDDIRNHSRTMKIRLSLSTWNPGHHAGDNMIPVEDPTVLGGYKYIRDDSPEDEYQRNSDGWKDLYNFQDIALAALEGSQIIAGVRVDSSVPITYGPFTEDGEIWDFYPYWFGWVCFTISCGVPEKKTASYSDLL</sequence>
<evidence type="ECO:0000313" key="1">
    <source>
        <dbReference type="EMBL" id="MSS90427.1"/>
    </source>
</evidence>
<accession>A0A6N7WIW7</accession>
<dbReference type="RefSeq" id="WP_154466887.1">
    <property type="nucleotide sequence ID" value="NZ_VUMI01000038.1"/>
</dbReference>
<gene>
    <name evidence="1" type="ORF">FYJ45_19730</name>
</gene>
<dbReference type="Proteomes" id="UP000436047">
    <property type="component" value="Unassembled WGS sequence"/>
</dbReference>
<dbReference type="EMBL" id="VUMI01000038">
    <property type="protein sequence ID" value="MSS90427.1"/>
    <property type="molecule type" value="Genomic_DNA"/>
</dbReference>
<name>A0A6N7WIW7_9FIRM</name>
<evidence type="ECO:0000313" key="2">
    <source>
        <dbReference type="Proteomes" id="UP000436047"/>
    </source>
</evidence>
<comment type="caution">
    <text evidence="1">The sequence shown here is derived from an EMBL/GenBank/DDBJ whole genome shotgun (WGS) entry which is preliminary data.</text>
</comment>
<dbReference type="GeneID" id="86055265"/>
<reference evidence="1 2" key="1">
    <citation type="submission" date="2019-08" db="EMBL/GenBank/DDBJ databases">
        <title>In-depth cultivation of the pig gut microbiome towards novel bacterial diversity and tailored functional studies.</title>
        <authorList>
            <person name="Wylensek D."/>
            <person name="Hitch T.C.A."/>
            <person name="Clavel T."/>
        </authorList>
    </citation>
    <scope>NUCLEOTIDE SEQUENCE [LARGE SCALE GENOMIC DNA]</scope>
    <source>
        <strain evidence="1 2">WCA-389-WT-23B</strain>
    </source>
</reference>
<keyword evidence="2" id="KW-1185">Reference proteome</keyword>
<dbReference type="AlphaFoldDB" id="A0A6N7WIW7"/>
<proteinExistence type="predicted"/>